<keyword evidence="1" id="KW-1133">Transmembrane helix</keyword>
<dbReference type="Proteomes" id="UP000527616">
    <property type="component" value="Unassembled WGS sequence"/>
</dbReference>
<evidence type="ECO:0000256" key="1">
    <source>
        <dbReference type="SAM" id="Phobius"/>
    </source>
</evidence>
<keyword evidence="3" id="KW-1185">Reference proteome</keyword>
<keyword evidence="1" id="KW-0812">Transmembrane</keyword>
<dbReference type="SUPFAM" id="SSF52029">
    <property type="entry name" value="GroEL apical domain-like"/>
    <property type="match status" value="1"/>
</dbReference>
<dbReference type="RefSeq" id="WP_179444582.1">
    <property type="nucleotide sequence ID" value="NZ_JACBZS010000001.1"/>
</dbReference>
<feature type="transmembrane region" description="Helical" evidence="1">
    <location>
        <begin position="6"/>
        <end position="24"/>
    </location>
</feature>
<dbReference type="InterPro" id="IPR027409">
    <property type="entry name" value="GroEL-like_apical_dom_sf"/>
</dbReference>
<dbReference type="Gene3D" id="3.50.7.10">
    <property type="entry name" value="GroEL"/>
    <property type="match status" value="1"/>
</dbReference>
<reference evidence="2 3" key="1">
    <citation type="submission" date="2020-07" db="EMBL/GenBank/DDBJ databases">
        <title>Sequencing the genomes of 1000 actinobacteria strains.</title>
        <authorList>
            <person name="Klenk H.-P."/>
        </authorList>
    </citation>
    <scope>NUCLEOTIDE SEQUENCE [LARGE SCALE GENOMIC DNA]</scope>
    <source>
        <strain evidence="2 3">DSM 103164</strain>
    </source>
</reference>
<name>A0A7Z0D898_9ACTN</name>
<dbReference type="EMBL" id="JACBZS010000001">
    <property type="protein sequence ID" value="NYI70650.1"/>
    <property type="molecule type" value="Genomic_DNA"/>
</dbReference>
<keyword evidence="1" id="KW-0472">Membrane</keyword>
<evidence type="ECO:0000313" key="2">
    <source>
        <dbReference type="EMBL" id="NYI70650.1"/>
    </source>
</evidence>
<comment type="caution">
    <text evidence="2">The sequence shown here is derived from an EMBL/GenBank/DDBJ whole genome shotgun (WGS) entry which is preliminary data.</text>
</comment>
<dbReference type="AlphaFoldDB" id="A0A7Z0D898"/>
<organism evidence="2 3">
    <name type="scientific">Naumannella cuiyingiana</name>
    <dbReference type="NCBI Taxonomy" id="1347891"/>
    <lineage>
        <taxon>Bacteria</taxon>
        <taxon>Bacillati</taxon>
        <taxon>Actinomycetota</taxon>
        <taxon>Actinomycetes</taxon>
        <taxon>Propionibacteriales</taxon>
        <taxon>Propionibacteriaceae</taxon>
        <taxon>Naumannella</taxon>
    </lineage>
</organism>
<evidence type="ECO:0000313" key="3">
    <source>
        <dbReference type="Proteomes" id="UP000527616"/>
    </source>
</evidence>
<proteinExistence type="predicted"/>
<accession>A0A7Z0D898</accession>
<sequence length="232" mass="24923">MEPWQWGLVIVLGLGIALIAYGVLTDRIANRDLQRSLHAPPTQAVPGFRPDAVAPAYLTELEARHTPTQRAPLPDETITRLRAWMDDTAVSRCVDAGLVSADFVTEPDTGWAVALDPQVLVCATEVTDIRELLGVLEGASAAPRSLIVVAPGYADEVRVTLEVNALQGTVGLIAVRAEQRAAADICTATAAEAVPRETLQAGALRPEQLGDCRAWIADRHASWIVRRVAEPD</sequence>
<protein>
    <submittedName>
        <fullName evidence="2">Uncharacterized protein</fullName>
    </submittedName>
</protein>
<gene>
    <name evidence="2" type="ORF">GGQ54_001210</name>
</gene>